<comment type="caution">
    <text evidence="2">The sequence shown here is derived from an EMBL/GenBank/DDBJ whole genome shotgun (WGS) entry which is preliminary data.</text>
</comment>
<feature type="region of interest" description="Disordered" evidence="1">
    <location>
        <begin position="1"/>
        <end position="37"/>
    </location>
</feature>
<accession>A0A6S7GM30</accession>
<evidence type="ECO:0000313" key="3">
    <source>
        <dbReference type="Proteomes" id="UP001152795"/>
    </source>
</evidence>
<organism evidence="2 3">
    <name type="scientific">Paramuricea clavata</name>
    <name type="common">Red gorgonian</name>
    <name type="synonym">Violescent sea-whip</name>
    <dbReference type="NCBI Taxonomy" id="317549"/>
    <lineage>
        <taxon>Eukaryota</taxon>
        <taxon>Metazoa</taxon>
        <taxon>Cnidaria</taxon>
        <taxon>Anthozoa</taxon>
        <taxon>Octocorallia</taxon>
        <taxon>Malacalcyonacea</taxon>
        <taxon>Plexauridae</taxon>
        <taxon>Paramuricea</taxon>
    </lineage>
</organism>
<protein>
    <submittedName>
        <fullName evidence="2">Uncharacterized protein</fullName>
    </submittedName>
</protein>
<evidence type="ECO:0000313" key="2">
    <source>
        <dbReference type="EMBL" id="CAB3990839.1"/>
    </source>
</evidence>
<name>A0A6S7GM30_PARCT</name>
<reference evidence="2" key="1">
    <citation type="submission" date="2020-04" db="EMBL/GenBank/DDBJ databases">
        <authorList>
            <person name="Alioto T."/>
            <person name="Alioto T."/>
            <person name="Gomez Garrido J."/>
        </authorList>
    </citation>
    <scope>NUCLEOTIDE SEQUENCE</scope>
    <source>
        <strain evidence="2">A484AB</strain>
    </source>
</reference>
<dbReference type="AlphaFoldDB" id="A0A6S7GM30"/>
<dbReference type="Proteomes" id="UP001152795">
    <property type="component" value="Unassembled WGS sequence"/>
</dbReference>
<gene>
    <name evidence="2" type="ORF">PACLA_8A045878</name>
</gene>
<dbReference type="EMBL" id="CACRXK020001733">
    <property type="protein sequence ID" value="CAB3990839.1"/>
    <property type="molecule type" value="Genomic_DNA"/>
</dbReference>
<sequence length="130" mass="15476">MNMVKRTASQKNTKETEKPEDVGKASKPAEKLPGKKKSNIEKNLDIVFDKMKQTADTDFEKYQKLEEQRIAEEHEFIMKQINLEKEMRKEEREHEFRMMQLLKGHQAYSAIMFHYQTHCTIQCACFCRSK</sequence>
<evidence type="ECO:0000256" key="1">
    <source>
        <dbReference type="SAM" id="MobiDB-lite"/>
    </source>
</evidence>
<keyword evidence="3" id="KW-1185">Reference proteome</keyword>
<proteinExistence type="predicted"/>
<feature type="compositionally biased region" description="Basic and acidic residues" evidence="1">
    <location>
        <begin position="12"/>
        <end position="37"/>
    </location>
</feature>